<gene>
    <name evidence="2" type="ORF">PR017_25240</name>
</gene>
<reference evidence="3" key="2">
    <citation type="journal article" date="2023" name="MicrobiologyOpen">
        <title>Genomics of the tumorigenes clade of the family Rhizobiaceae and description of Rhizobium rhododendri sp. nov.</title>
        <authorList>
            <person name="Kuzmanovic N."/>
            <person name="diCenzo G.C."/>
            <person name="Bunk B."/>
            <person name="Sproeer C."/>
            <person name="Fruehling A."/>
            <person name="Neumann-Schaal M."/>
            <person name="Overmann J."/>
            <person name="Smalla K."/>
        </authorList>
    </citation>
    <scope>NUCLEOTIDE SEQUENCE [LARGE SCALE GENOMIC DNA]</scope>
    <source>
        <strain evidence="3">1078</strain>
        <plasmid evidence="3">unnamed1</plasmid>
    </source>
</reference>
<sequence>MNAILKLDTPQALPKLRFPPYPITSLAGTSFKHEHLEAILAEQPDGGFFEVHAENYMGAGGPPHRALERIRRDYPISLHGVSMSIGGPQRIDPTHLARFAALVERYEPALVSEHLAWSTHETTYFNDLLPLPYTEATLARVVSHIDEMQKAIGRPILLENPSTYVAFSASSMSETDFIREVAKRSGCGLLLDVNNVFVSAINHGFSALDYLADFPLERVGEIHLAGHAEQTDDEGDLLLIDSHDGPVADAIWRLFDIVLRRCGPIPTLVEWDSNIPDWEILKGEAMAAQQILDRHARVATVGGSYGTR</sequence>
<dbReference type="NCBIfam" id="NF003818">
    <property type="entry name" value="PRK05409.1"/>
    <property type="match status" value="1"/>
</dbReference>
<proteinExistence type="inferred from homology"/>
<keyword evidence="2" id="KW-0614">Plasmid</keyword>
<dbReference type="InterPro" id="IPR007801">
    <property type="entry name" value="MbnB/TglH/ChrH"/>
</dbReference>
<dbReference type="Pfam" id="PF05114">
    <property type="entry name" value="MbnB_TglH_ChrH"/>
    <property type="match status" value="1"/>
</dbReference>
<evidence type="ECO:0000256" key="1">
    <source>
        <dbReference type="HAMAP-Rule" id="MF_00697"/>
    </source>
</evidence>
<dbReference type="Proteomes" id="UP000249499">
    <property type="component" value="Plasmid unnamed1"/>
</dbReference>
<dbReference type="Gene3D" id="3.20.20.150">
    <property type="entry name" value="Divalent-metal-dependent TIM barrel enzymes"/>
    <property type="match status" value="1"/>
</dbReference>
<comment type="similarity">
    <text evidence="1">Belongs to the UPF0276 family.</text>
</comment>
<accession>A0AAF1KUN7</accession>
<dbReference type="RefSeq" id="WP_111221466.1">
    <property type="nucleotide sequence ID" value="NZ_CP117258.1"/>
</dbReference>
<evidence type="ECO:0000313" key="3">
    <source>
        <dbReference type="Proteomes" id="UP000249499"/>
    </source>
</evidence>
<organism evidence="2 3">
    <name type="scientific">Rhizobium tumorigenes</name>
    <dbReference type="NCBI Taxonomy" id="2041385"/>
    <lineage>
        <taxon>Bacteria</taxon>
        <taxon>Pseudomonadati</taxon>
        <taxon>Pseudomonadota</taxon>
        <taxon>Alphaproteobacteria</taxon>
        <taxon>Hyphomicrobiales</taxon>
        <taxon>Rhizobiaceae</taxon>
        <taxon>Rhizobium/Agrobacterium group</taxon>
        <taxon>Rhizobium</taxon>
    </lineage>
</organism>
<dbReference type="HAMAP" id="MF_00697">
    <property type="entry name" value="UPF0276"/>
    <property type="match status" value="1"/>
</dbReference>
<protein>
    <recommendedName>
        <fullName evidence="1">UPF0276 protein PR017_25240</fullName>
    </recommendedName>
</protein>
<dbReference type="SUPFAM" id="SSF51658">
    <property type="entry name" value="Xylose isomerase-like"/>
    <property type="match status" value="1"/>
</dbReference>
<evidence type="ECO:0000313" key="2">
    <source>
        <dbReference type="EMBL" id="WFR98620.1"/>
    </source>
</evidence>
<reference evidence="2 3" key="1">
    <citation type="journal article" date="2018" name="Sci. Rep.">
        <title>Rhizobium tumorigenes sp. nov., a novel plant tumorigenic bacterium isolated from cane gall tumors on thornless blackberry.</title>
        <authorList>
            <person name="Kuzmanovi N."/>
            <person name="Smalla K."/>
            <person name="Gronow S."/>
            <person name="PuBawska J."/>
        </authorList>
    </citation>
    <scope>NUCLEOTIDE SEQUENCE [LARGE SCALE GENOMIC DNA]</scope>
    <source>
        <strain evidence="2 3">1078</strain>
    </source>
</reference>
<geneLocation type="plasmid" evidence="2 3">
    <name>unnamed1</name>
</geneLocation>
<dbReference type="PANTHER" id="PTHR42194">
    <property type="entry name" value="UPF0276 PROTEIN HI_1600"/>
    <property type="match status" value="1"/>
</dbReference>
<dbReference type="KEGG" id="rtu:PR017_25240"/>
<dbReference type="AlphaFoldDB" id="A0AAF1KUN7"/>
<keyword evidence="3" id="KW-1185">Reference proteome</keyword>
<name>A0AAF1KUN7_9HYPH</name>
<dbReference type="PANTHER" id="PTHR42194:SF1">
    <property type="entry name" value="UPF0276 PROTEIN HI_1600"/>
    <property type="match status" value="1"/>
</dbReference>
<dbReference type="InterPro" id="IPR036237">
    <property type="entry name" value="Xyl_isomerase-like_sf"/>
</dbReference>
<dbReference type="EMBL" id="CP117258">
    <property type="protein sequence ID" value="WFR98620.1"/>
    <property type="molecule type" value="Genomic_DNA"/>
</dbReference>